<evidence type="ECO:0000256" key="5">
    <source>
        <dbReference type="HAMAP-Rule" id="MF_00265"/>
    </source>
</evidence>
<evidence type="ECO:0000313" key="7">
    <source>
        <dbReference type="EMBL" id="MCC4309724.1"/>
    </source>
</evidence>
<dbReference type="GO" id="GO:0016787">
    <property type="term" value="F:hydrolase activity"/>
    <property type="evidence" value="ECO:0007669"/>
    <property type="project" value="UniProtKB-KW"/>
</dbReference>
<dbReference type="Gene3D" id="3.40.50.1010">
    <property type="entry name" value="5'-nuclease"/>
    <property type="match status" value="1"/>
</dbReference>
<dbReference type="RefSeq" id="WP_204427547.1">
    <property type="nucleotide sequence ID" value="NZ_ARXL01000057.1"/>
</dbReference>
<feature type="binding site" evidence="5">
    <location>
        <position position="93"/>
    </location>
    <ligand>
        <name>Mg(2+)</name>
        <dbReference type="ChEBI" id="CHEBI:18420"/>
    </ligand>
</feature>
<evidence type="ECO:0000256" key="2">
    <source>
        <dbReference type="ARBA" id="ARBA00022722"/>
    </source>
</evidence>
<dbReference type="InterPro" id="IPR022907">
    <property type="entry name" value="VapC_family"/>
</dbReference>
<comment type="cofactor">
    <cofactor evidence="5">
        <name>Mg(2+)</name>
        <dbReference type="ChEBI" id="CHEBI:18420"/>
    </cofactor>
</comment>
<keyword evidence="1 5" id="KW-1277">Toxin-antitoxin system</keyword>
<evidence type="ECO:0000256" key="4">
    <source>
        <dbReference type="ARBA" id="ARBA00022801"/>
    </source>
</evidence>
<evidence type="ECO:0000256" key="3">
    <source>
        <dbReference type="ARBA" id="ARBA00022723"/>
    </source>
</evidence>
<gene>
    <name evidence="5" type="primary">vapC</name>
    <name evidence="7" type="ORF">LL252_14215</name>
</gene>
<comment type="function">
    <text evidence="5">Toxic component of a toxin-antitoxin (TA) system. An RNase.</text>
</comment>
<accession>A0A9Q3UQM1</accession>
<evidence type="ECO:0000256" key="1">
    <source>
        <dbReference type="ARBA" id="ARBA00022649"/>
    </source>
</evidence>
<name>A0A9Q3UQM1_9GAMM</name>
<keyword evidence="5" id="KW-0460">Magnesium</keyword>
<protein>
    <recommendedName>
        <fullName evidence="5">Ribonuclease VapC</fullName>
        <shortName evidence="5">RNase VapC</shortName>
        <ecNumber evidence="5">3.1.-.-</ecNumber>
    </recommendedName>
    <alternativeName>
        <fullName evidence="5">Toxin VapC</fullName>
    </alternativeName>
</protein>
<keyword evidence="8" id="KW-1185">Reference proteome</keyword>
<evidence type="ECO:0000313" key="8">
    <source>
        <dbReference type="Proteomes" id="UP001108027"/>
    </source>
</evidence>
<dbReference type="Pfam" id="PF01850">
    <property type="entry name" value="PIN"/>
    <property type="match status" value="1"/>
</dbReference>
<comment type="caution">
    <text evidence="7">The sequence shown here is derived from an EMBL/GenBank/DDBJ whole genome shotgun (WGS) entry which is preliminary data.</text>
</comment>
<keyword evidence="5" id="KW-0800">Toxin</keyword>
<sequence length="135" mass="14894">MSGGSPSMVLVDTSVWVDHLRVGDPGLVRLLEDHRVRMHPFVVGELACGNLSRRDEVLDLLRRLPGVPVADQDEVLFLIERHRLMGRGIGFVDAHLLAATRLSPATTLWTRDRRLAEAARGLGVDDGYLTATADF</sequence>
<dbReference type="EC" id="3.1.-.-" evidence="5"/>
<dbReference type="GO" id="GO:0004540">
    <property type="term" value="F:RNA nuclease activity"/>
    <property type="evidence" value="ECO:0007669"/>
    <property type="project" value="InterPro"/>
</dbReference>
<dbReference type="EMBL" id="JAJGNA010000021">
    <property type="protein sequence ID" value="MCC4309724.1"/>
    <property type="molecule type" value="Genomic_DNA"/>
</dbReference>
<evidence type="ECO:0000259" key="6">
    <source>
        <dbReference type="Pfam" id="PF01850"/>
    </source>
</evidence>
<keyword evidence="2 5" id="KW-0540">Nuclease</keyword>
<reference evidence="7" key="1">
    <citation type="submission" date="2021-10" db="EMBL/GenBank/DDBJ databases">
        <title>The diversity and Nitrogen Metabolism of Culturable Nitrate-Utilizing Bacteria Within the Oxygen Minimum Zone of the Changjiang (Yangtze River)Estuary.</title>
        <authorList>
            <person name="Zhang D."/>
            <person name="Zheng J."/>
            <person name="Liu S."/>
            <person name="He W."/>
        </authorList>
    </citation>
    <scope>NUCLEOTIDE SEQUENCE</scope>
    <source>
        <strain evidence="7">FXH-223</strain>
    </source>
</reference>
<proteinExistence type="inferred from homology"/>
<comment type="similarity">
    <text evidence="5">Belongs to the PINc/VapC protein family.</text>
</comment>
<dbReference type="InterPro" id="IPR002716">
    <property type="entry name" value="PIN_dom"/>
</dbReference>
<dbReference type="SUPFAM" id="SSF88723">
    <property type="entry name" value="PIN domain-like"/>
    <property type="match status" value="1"/>
</dbReference>
<dbReference type="Proteomes" id="UP001108027">
    <property type="component" value="Unassembled WGS sequence"/>
</dbReference>
<feature type="binding site" evidence="5">
    <location>
        <position position="12"/>
    </location>
    <ligand>
        <name>Mg(2+)</name>
        <dbReference type="ChEBI" id="CHEBI:18420"/>
    </ligand>
</feature>
<feature type="domain" description="PIN" evidence="6">
    <location>
        <begin position="9"/>
        <end position="120"/>
    </location>
</feature>
<dbReference type="GO" id="GO:0090729">
    <property type="term" value="F:toxin activity"/>
    <property type="evidence" value="ECO:0007669"/>
    <property type="project" value="UniProtKB-KW"/>
</dbReference>
<dbReference type="GO" id="GO:0000287">
    <property type="term" value="F:magnesium ion binding"/>
    <property type="evidence" value="ECO:0007669"/>
    <property type="project" value="UniProtKB-UniRule"/>
</dbReference>
<dbReference type="HAMAP" id="MF_00265">
    <property type="entry name" value="VapC_Nob1"/>
    <property type="match status" value="1"/>
</dbReference>
<keyword evidence="4 5" id="KW-0378">Hydrolase</keyword>
<organism evidence="7 8">
    <name type="scientific">Alloalcanivorax marinus</name>
    <dbReference type="NCBI Taxonomy" id="1177169"/>
    <lineage>
        <taxon>Bacteria</taxon>
        <taxon>Pseudomonadati</taxon>
        <taxon>Pseudomonadota</taxon>
        <taxon>Gammaproteobacteria</taxon>
        <taxon>Oceanospirillales</taxon>
        <taxon>Alcanivoracaceae</taxon>
        <taxon>Alloalcanivorax</taxon>
    </lineage>
</organism>
<dbReference type="InterPro" id="IPR029060">
    <property type="entry name" value="PIN-like_dom_sf"/>
</dbReference>
<keyword evidence="3 5" id="KW-0479">Metal-binding</keyword>
<dbReference type="AlphaFoldDB" id="A0A9Q3UQM1"/>